<dbReference type="InterPro" id="IPR028662">
    <property type="entry name" value="SNX8/Mvp1"/>
</dbReference>
<evidence type="ECO:0000256" key="1">
    <source>
        <dbReference type="ARBA" id="ARBA00004148"/>
    </source>
</evidence>
<evidence type="ECO:0000256" key="10">
    <source>
        <dbReference type="ARBA" id="ARBA00033774"/>
    </source>
</evidence>
<protein>
    <recommendedName>
        <fullName evidence="10">Endosomal/vacuolar adapter protein YPT35</fullName>
    </recommendedName>
    <alternativeName>
        <fullName evidence="11">PX domain-containing protein YPT35</fullName>
    </alternativeName>
    <alternativeName>
        <fullName evidence="5">Sorting nexin MVP1</fullName>
    </alternativeName>
</protein>
<dbReference type="SUPFAM" id="SSF64268">
    <property type="entry name" value="PX domain"/>
    <property type="match status" value="1"/>
</dbReference>
<evidence type="ECO:0000256" key="7">
    <source>
        <dbReference type="ARBA" id="ARBA00022753"/>
    </source>
</evidence>
<evidence type="ECO:0000256" key="3">
    <source>
        <dbReference type="ARBA" id="ARBA00004287"/>
    </source>
</evidence>
<evidence type="ECO:0000313" key="14">
    <source>
        <dbReference type="EMBL" id="EEQ34755.1"/>
    </source>
</evidence>
<evidence type="ECO:0000256" key="5">
    <source>
        <dbReference type="ARBA" id="ARBA00014268"/>
    </source>
</evidence>
<comment type="subcellular location">
    <subcellularLocation>
        <location evidence="2">Endosome</location>
    </subcellularLocation>
    <subcellularLocation>
        <location evidence="3">Membrane</location>
        <topology evidence="3">Peripheral membrane protein</topology>
        <orientation evidence="3">Cytoplasmic side</orientation>
    </subcellularLocation>
    <subcellularLocation>
        <location evidence="1">Vacuole membrane</location>
        <topology evidence="1">Peripheral membrane protein</topology>
    </subcellularLocation>
</comment>
<evidence type="ECO:0000256" key="6">
    <source>
        <dbReference type="ARBA" id="ARBA00022554"/>
    </source>
</evidence>
<dbReference type="AlphaFoldDB" id="C5FZ07"/>
<dbReference type="EMBL" id="DS995707">
    <property type="protein sequence ID" value="EEQ34755.1"/>
    <property type="molecule type" value="Genomic_DNA"/>
</dbReference>
<evidence type="ECO:0000313" key="15">
    <source>
        <dbReference type="Proteomes" id="UP000002035"/>
    </source>
</evidence>
<dbReference type="Proteomes" id="UP000002035">
    <property type="component" value="Unassembled WGS sequence"/>
</dbReference>
<dbReference type="InterPro" id="IPR001683">
    <property type="entry name" value="PX_dom"/>
</dbReference>
<dbReference type="Gene3D" id="3.30.1520.10">
    <property type="entry name" value="Phox-like domain"/>
    <property type="match status" value="1"/>
</dbReference>
<evidence type="ECO:0000256" key="2">
    <source>
        <dbReference type="ARBA" id="ARBA00004177"/>
    </source>
</evidence>
<keyword evidence="8" id="KW-0472">Membrane</keyword>
<dbReference type="CDD" id="cd07280">
    <property type="entry name" value="PX_YPT35"/>
    <property type="match status" value="1"/>
</dbReference>
<gene>
    <name evidence="14" type="ORF">MCYG_07574</name>
</gene>
<dbReference type="GO" id="GO:0005774">
    <property type="term" value="C:vacuolar membrane"/>
    <property type="evidence" value="ECO:0007669"/>
    <property type="project" value="UniProtKB-SubCell"/>
</dbReference>
<dbReference type="GO" id="GO:0006886">
    <property type="term" value="P:intracellular protein transport"/>
    <property type="evidence" value="ECO:0007669"/>
    <property type="project" value="TreeGrafter"/>
</dbReference>
<dbReference type="GeneID" id="9225190"/>
<keyword evidence="6" id="KW-0926">Vacuole</keyword>
<dbReference type="GO" id="GO:0031901">
    <property type="term" value="C:early endosome membrane"/>
    <property type="evidence" value="ECO:0007669"/>
    <property type="project" value="TreeGrafter"/>
</dbReference>
<feature type="region of interest" description="Disordered" evidence="12">
    <location>
        <begin position="29"/>
        <end position="64"/>
    </location>
</feature>
<evidence type="ECO:0000256" key="11">
    <source>
        <dbReference type="ARBA" id="ARBA00033785"/>
    </source>
</evidence>
<feature type="compositionally biased region" description="Polar residues" evidence="12">
    <location>
        <begin position="38"/>
        <end position="47"/>
    </location>
</feature>
<name>C5FZ07_ARTOC</name>
<evidence type="ECO:0000259" key="13">
    <source>
        <dbReference type="PROSITE" id="PS50195"/>
    </source>
</evidence>
<proteinExistence type="inferred from homology"/>
<dbReference type="Pfam" id="PF00787">
    <property type="entry name" value="PX"/>
    <property type="match status" value="1"/>
</dbReference>
<sequence length="228" mass="25109">MEPAGSPCAQHAILSQPRHVDSIGAETASIPSAPRAGTPQSRSQTATPPYWRHSRNISHASHTSLDRSSGLITLEDHSEDPSCDTSKGLWAKNVTIDDYAVVKGQSGIGAYVVWICNIQTLEGASMIVRMRFVGHGLLQKNLHINSLSRHNNYRYSQFVDLRSKLAEAYPHSKKSLPALPPKSALFKFNAKFLEARRLGLAYFLNCVLLNPEFSGSPILKNTLFTHST</sequence>
<dbReference type="VEuPathDB" id="FungiDB:MCYG_07574"/>
<dbReference type="SMART" id="SM00312">
    <property type="entry name" value="PX"/>
    <property type="match status" value="1"/>
</dbReference>
<keyword evidence="7" id="KW-0967">Endosome</keyword>
<dbReference type="PROSITE" id="PS50195">
    <property type="entry name" value="PX"/>
    <property type="match status" value="1"/>
</dbReference>
<dbReference type="OrthoDB" id="10254720at2759"/>
<comment type="function">
    <text evidence="9">Recruits the lipid transfer protein VPS13 to endosomal and vacuolar membranes.</text>
</comment>
<evidence type="ECO:0000256" key="4">
    <source>
        <dbReference type="ARBA" id="ARBA00007426"/>
    </source>
</evidence>
<organism evidence="14 15">
    <name type="scientific">Arthroderma otae (strain ATCC MYA-4605 / CBS 113480)</name>
    <name type="common">Microsporum canis</name>
    <dbReference type="NCBI Taxonomy" id="554155"/>
    <lineage>
        <taxon>Eukaryota</taxon>
        <taxon>Fungi</taxon>
        <taxon>Dikarya</taxon>
        <taxon>Ascomycota</taxon>
        <taxon>Pezizomycotina</taxon>
        <taxon>Eurotiomycetes</taxon>
        <taxon>Eurotiomycetidae</taxon>
        <taxon>Onygenales</taxon>
        <taxon>Arthrodermataceae</taxon>
        <taxon>Microsporum</taxon>
    </lineage>
</organism>
<accession>C5FZ07</accession>
<dbReference type="eggNOG" id="ENOG502S5IQ">
    <property type="taxonomic scope" value="Eukaryota"/>
</dbReference>
<dbReference type="RefSeq" id="XP_002843791.1">
    <property type="nucleotide sequence ID" value="XM_002843745.1"/>
</dbReference>
<dbReference type="GO" id="GO:0005829">
    <property type="term" value="C:cytosol"/>
    <property type="evidence" value="ECO:0007669"/>
    <property type="project" value="GOC"/>
</dbReference>
<dbReference type="GO" id="GO:0034498">
    <property type="term" value="P:early endosome to Golgi transport"/>
    <property type="evidence" value="ECO:0007669"/>
    <property type="project" value="TreeGrafter"/>
</dbReference>
<dbReference type="HOGENOM" id="CLU_070610_0_1_1"/>
<keyword evidence="15" id="KW-1185">Reference proteome</keyword>
<feature type="domain" description="PX" evidence="13">
    <location>
        <begin position="92"/>
        <end position="228"/>
    </location>
</feature>
<evidence type="ECO:0000256" key="12">
    <source>
        <dbReference type="SAM" id="MobiDB-lite"/>
    </source>
</evidence>
<comment type="similarity">
    <text evidence="4">Belongs to the YPT35 family.</text>
</comment>
<evidence type="ECO:0000256" key="9">
    <source>
        <dbReference type="ARBA" id="ARBA00033728"/>
    </source>
</evidence>
<dbReference type="STRING" id="554155.C5FZ07"/>
<evidence type="ECO:0000256" key="8">
    <source>
        <dbReference type="ARBA" id="ARBA00023136"/>
    </source>
</evidence>
<dbReference type="OMA" id="LAYFLNC"/>
<dbReference type="PANTHER" id="PTHR46571">
    <property type="entry name" value="SORTING NEXIN-8"/>
    <property type="match status" value="1"/>
</dbReference>
<reference evidence="15" key="1">
    <citation type="journal article" date="2012" name="MBio">
        <title>Comparative genome analysis of Trichophyton rubrum and related dermatophytes reveals candidate genes involved in infection.</title>
        <authorList>
            <person name="Martinez D.A."/>
            <person name="Oliver B.G."/>
            <person name="Graeser Y."/>
            <person name="Goldberg J.M."/>
            <person name="Li W."/>
            <person name="Martinez-Rossi N.M."/>
            <person name="Monod M."/>
            <person name="Shelest E."/>
            <person name="Barton R.C."/>
            <person name="Birch E."/>
            <person name="Brakhage A.A."/>
            <person name="Chen Z."/>
            <person name="Gurr S.J."/>
            <person name="Heiman D."/>
            <person name="Heitman J."/>
            <person name="Kosti I."/>
            <person name="Rossi A."/>
            <person name="Saif S."/>
            <person name="Samalova M."/>
            <person name="Saunders C.W."/>
            <person name="Shea T."/>
            <person name="Summerbell R.C."/>
            <person name="Xu J."/>
            <person name="Young S."/>
            <person name="Zeng Q."/>
            <person name="Birren B.W."/>
            <person name="Cuomo C.A."/>
            <person name="White T.C."/>
        </authorList>
    </citation>
    <scope>NUCLEOTIDE SEQUENCE [LARGE SCALE GENOMIC DNA]</scope>
    <source>
        <strain evidence="15">ATCC MYA-4605 / CBS 113480</strain>
    </source>
</reference>
<dbReference type="InterPro" id="IPR036871">
    <property type="entry name" value="PX_dom_sf"/>
</dbReference>
<dbReference type="GO" id="GO:0032266">
    <property type="term" value="F:phosphatidylinositol-3-phosphate binding"/>
    <property type="evidence" value="ECO:0007669"/>
    <property type="project" value="InterPro"/>
</dbReference>
<dbReference type="PANTHER" id="PTHR46571:SF1">
    <property type="entry name" value="SORTING NEXIN-8"/>
    <property type="match status" value="1"/>
</dbReference>
<dbReference type="InterPro" id="IPR037917">
    <property type="entry name" value="Ypt35_PX"/>
</dbReference>